<evidence type="ECO:0000313" key="4">
    <source>
        <dbReference type="Proteomes" id="UP000221165"/>
    </source>
</evidence>
<dbReference type="EMBL" id="MIGC01003922">
    <property type="protein sequence ID" value="PHJ18748.1"/>
    <property type="molecule type" value="Genomic_DNA"/>
</dbReference>
<accession>A0A2C6KQ51</accession>
<dbReference type="RefSeq" id="XP_067920454.1">
    <property type="nucleotide sequence ID" value="XM_068067568.1"/>
</dbReference>
<dbReference type="AlphaFoldDB" id="A0A2C6KQ51"/>
<keyword evidence="4" id="KW-1185">Reference proteome</keyword>
<dbReference type="VEuPathDB" id="ToxoDB:CSUI_007423"/>
<evidence type="ECO:0000256" key="2">
    <source>
        <dbReference type="SAM" id="MobiDB-lite"/>
    </source>
</evidence>
<feature type="compositionally biased region" description="Polar residues" evidence="2">
    <location>
        <begin position="117"/>
        <end position="127"/>
    </location>
</feature>
<sequence>MTSLPPESLAKEGDESPSCLPAEAFEHFKIREQQLLQLNDELDKKKEHTLLAAEEQARELSSLAAKPASSFRPKSAGFNQQSSSNLAQDTCATSIAGDRKLGSASRIQTAGARCSEEPTSLSGSPYSSGVHLRNAVLKDPYTSGQQGKSVQQEYKKLVQLGCSSMGSGLTCENLESLAATVRLQKSRILALQEELEARTREVQRYEQDLHAAKNRNKELTDENEKLKRKINQLNVQTEKSKKAQSEASSKLDGLDQIIVELRSENDKLTTAAKKNAAELNNKDVRLNRAVEEVETLKQQLKEWRCGSKDRSAEQREIEKLVADNKKLENQRNELILGFKKQMKLIDILKKQKAHMEAARLLSFTEDEFLKILRGEDQLGIN</sequence>
<evidence type="ECO:0000256" key="1">
    <source>
        <dbReference type="SAM" id="Coils"/>
    </source>
</evidence>
<dbReference type="PANTHER" id="PTHR23313:SF0">
    <property type="entry name" value="TESTIS-EXPRESSED PROTEIN 9"/>
    <property type="match status" value="1"/>
</dbReference>
<feature type="region of interest" description="Disordered" evidence="2">
    <location>
        <begin position="109"/>
        <end position="128"/>
    </location>
</feature>
<reference evidence="3 4" key="1">
    <citation type="journal article" date="2017" name="Int. J. Parasitol.">
        <title>The genome of the protozoan parasite Cystoisospora suis and a reverse vaccinology approach to identify vaccine candidates.</title>
        <authorList>
            <person name="Palmieri N."/>
            <person name="Shrestha A."/>
            <person name="Ruttkowski B."/>
            <person name="Beck T."/>
            <person name="Vogl C."/>
            <person name="Tomley F."/>
            <person name="Blake D.P."/>
            <person name="Joachim A."/>
        </authorList>
    </citation>
    <scope>NUCLEOTIDE SEQUENCE [LARGE SCALE GENOMIC DNA]</scope>
    <source>
        <strain evidence="3 4">Wien I</strain>
    </source>
</reference>
<evidence type="ECO:0000313" key="3">
    <source>
        <dbReference type="EMBL" id="PHJ18748.1"/>
    </source>
</evidence>
<feature type="coiled-coil region" evidence="1">
    <location>
        <begin position="188"/>
        <end position="337"/>
    </location>
</feature>
<dbReference type="GeneID" id="94430779"/>
<gene>
    <name evidence="3" type="ORF">CSUI_007423</name>
</gene>
<organism evidence="3 4">
    <name type="scientific">Cystoisospora suis</name>
    <dbReference type="NCBI Taxonomy" id="483139"/>
    <lineage>
        <taxon>Eukaryota</taxon>
        <taxon>Sar</taxon>
        <taxon>Alveolata</taxon>
        <taxon>Apicomplexa</taxon>
        <taxon>Conoidasida</taxon>
        <taxon>Coccidia</taxon>
        <taxon>Eucoccidiorida</taxon>
        <taxon>Eimeriorina</taxon>
        <taxon>Sarcocystidae</taxon>
        <taxon>Cystoisospora</taxon>
    </lineage>
</organism>
<proteinExistence type="predicted"/>
<feature type="region of interest" description="Disordered" evidence="2">
    <location>
        <begin position="49"/>
        <end position="83"/>
    </location>
</feature>
<comment type="caution">
    <text evidence="3">The sequence shown here is derived from an EMBL/GenBank/DDBJ whole genome shotgun (WGS) entry which is preliminary data.</text>
</comment>
<protein>
    <submittedName>
        <fullName evidence="3">Coiled-coil vesicle tethering subfamily a protein 1</fullName>
    </submittedName>
</protein>
<dbReference type="Proteomes" id="UP000221165">
    <property type="component" value="Unassembled WGS sequence"/>
</dbReference>
<keyword evidence="1" id="KW-0175">Coiled coil</keyword>
<dbReference type="PANTHER" id="PTHR23313">
    <property type="entry name" value="TSEC1-RELATED"/>
    <property type="match status" value="1"/>
</dbReference>
<name>A0A2C6KQ51_9APIC</name>
<dbReference type="OrthoDB" id="269872at2759"/>